<reference evidence="3" key="1">
    <citation type="submission" date="2020-08" db="EMBL/GenBank/DDBJ databases">
        <title>Ramlibacter sp. GTP1 16S ribosomal RNA gene genome sequencing and assembly.</title>
        <authorList>
            <person name="Kang M."/>
        </authorList>
    </citation>
    <scope>NUCLEOTIDE SEQUENCE</scope>
    <source>
        <strain evidence="3">GTP1</strain>
    </source>
</reference>
<dbReference type="Pfam" id="PF08327">
    <property type="entry name" value="AHSA1"/>
    <property type="match status" value="1"/>
</dbReference>
<keyword evidence="4" id="KW-1185">Reference proteome</keyword>
<comment type="caution">
    <text evidence="3">The sequence shown here is derived from an EMBL/GenBank/DDBJ whole genome shotgun (WGS) entry which is preliminary data.</text>
</comment>
<dbReference type="InterPro" id="IPR013538">
    <property type="entry name" value="ASHA1/2-like_C"/>
</dbReference>
<dbReference type="CDD" id="cd07814">
    <property type="entry name" value="SRPBCC_CalC_Aha1-like"/>
    <property type="match status" value="1"/>
</dbReference>
<dbReference type="RefSeq" id="WP_187080206.1">
    <property type="nucleotide sequence ID" value="NZ_JACORU010000001.1"/>
</dbReference>
<dbReference type="InterPro" id="IPR023393">
    <property type="entry name" value="START-like_dom_sf"/>
</dbReference>
<gene>
    <name evidence="3" type="ORF">H8R02_04910</name>
</gene>
<evidence type="ECO:0000313" key="4">
    <source>
        <dbReference type="Proteomes" id="UP000596827"/>
    </source>
</evidence>
<evidence type="ECO:0000256" key="1">
    <source>
        <dbReference type="ARBA" id="ARBA00006817"/>
    </source>
</evidence>
<evidence type="ECO:0000259" key="2">
    <source>
        <dbReference type="Pfam" id="PF08327"/>
    </source>
</evidence>
<dbReference type="Proteomes" id="UP000596827">
    <property type="component" value="Unassembled WGS sequence"/>
</dbReference>
<evidence type="ECO:0000313" key="3">
    <source>
        <dbReference type="EMBL" id="MBC5763778.1"/>
    </source>
</evidence>
<accession>A0A923S1K4</accession>
<comment type="similarity">
    <text evidence="1">Belongs to the AHA1 family.</text>
</comment>
<organism evidence="3 4">
    <name type="scientific">Ramlibacter albus</name>
    <dbReference type="NCBI Taxonomy" id="2079448"/>
    <lineage>
        <taxon>Bacteria</taxon>
        <taxon>Pseudomonadati</taxon>
        <taxon>Pseudomonadota</taxon>
        <taxon>Betaproteobacteria</taxon>
        <taxon>Burkholderiales</taxon>
        <taxon>Comamonadaceae</taxon>
        <taxon>Ramlibacter</taxon>
    </lineage>
</organism>
<dbReference type="AlphaFoldDB" id="A0A923S1K4"/>
<sequence>MSSPVVVRVTHRYNAPAERVFDAWLNPRDAGRFLFATRTGNIMRCEIDSRVGGEFFVTDRRPTADGDESVMDMDHRGTYVEIDRPRRLVFDFSVPPYTDDTVTRVALDFTPNGPMACELVLTHEMGDSPMAHAYEKQSQQGWAKMLEKLERELFPRRIAL</sequence>
<dbReference type="SUPFAM" id="SSF55961">
    <property type="entry name" value="Bet v1-like"/>
    <property type="match status" value="1"/>
</dbReference>
<dbReference type="Gene3D" id="3.30.530.20">
    <property type="match status" value="1"/>
</dbReference>
<dbReference type="EMBL" id="JACORU010000001">
    <property type="protein sequence ID" value="MBC5763778.1"/>
    <property type="molecule type" value="Genomic_DNA"/>
</dbReference>
<proteinExistence type="inferred from homology"/>
<feature type="domain" description="Activator of Hsp90 ATPase homologue 1/2-like C-terminal" evidence="2">
    <location>
        <begin position="14"/>
        <end position="152"/>
    </location>
</feature>
<name>A0A923S1K4_9BURK</name>
<protein>
    <submittedName>
        <fullName evidence="3">SRPBCC domain-containing protein</fullName>
    </submittedName>
</protein>